<accession>A0ABU5GMD3</accession>
<dbReference type="EMBL" id="JAXIVU010000001">
    <property type="protein sequence ID" value="MDY7218073.1"/>
    <property type="molecule type" value="Genomic_DNA"/>
</dbReference>
<dbReference type="PANTHER" id="PTHR13847">
    <property type="entry name" value="SARCOSINE DEHYDROGENASE-RELATED"/>
    <property type="match status" value="1"/>
</dbReference>
<evidence type="ECO:0000256" key="1">
    <source>
        <dbReference type="ARBA" id="ARBA00023002"/>
    </source>
</evidence>
<dbReference type="RefSeq" id="WP_321552178.1">
    <property type="nucleotide sequence ID" value="NZ_JAXIVU010000001.1"/>
</dbReference>
<evidence type="ECO:0000259" key="2">
    <source>
        <dbReference type="Pfam" id="PF01266"/>
    </source>
</evidence>
<dbReference type="PRINTS" id="PR00469">
    <property type="entry name" value="PNDRDTASEII"/>
</dbReference>
<dbReference type="InterPro" id="IPR036188">
    <property type="entry name" value="FAD/NAD-bd_sf"/>
</dbReference>
<dbReference type="SUPFAM" id="SSF51905">
    <property type="entry name" value="FAD/NAD(P)-binding domain"/>
    <property type="match status" value="1"/>
</dbReference>
<gene>
    <name evidence="3" type="ORF">TOI97_00530</name>
</gene>
<evidence type="ECO:0000313" key="3">
    <source>
        <dbReference type="EMBL" id="MDY7218073.1"/>
    </source>
</evidence>
<name>A0ABU5GMD3_9GAMM</name>
<dbReference type="PANTHER" id="PTHR13847:SF281">
    <property type="entry name" value="FAD DEPENDENT OXIDOREDUCTASE DOMAIN-CONTAINING PROTEIN"/>
    <property type="match status" value="1"/>
</dbReference>
<dbReference type="Gene3D" id="3.30.9.10">
    <property type="entry name" value="D-Amino Acid Oxidase, subunit A, domain 2"/>
    <property type="match status" value="1"/>
</dbReference>
<comment type="caution">
    <text evidence="3">The sequence shown here is derived from an EMBL/GenBank/DDBJ whole genome shotgun (WGS) entry which is preliminary data.</text>
</comment>
<feature type="domain" description="FAD dependent oxidoreductase" evidence="2">
    <location>
        <begin position="51"/>
        <end position="405"/>
    </location>
</feature>
<dbReference type="Gene3D" id="3.50.50.60">
    <property type="entry name" value="FAD/NAD(P)-binding domain"/>
    <property type="match status" value="1"/>
</dbReference>
<dbReference type="Proteomes" id="UP001294570">
    <property type="component" value="Unassembled WGS sequence"/>
</dbReference>
<dbReference type="Pfam" id="PF01266">
    <property type="entry name" value="DAO"/>
    <property type="match status" value="1"/>
</dbReference>
<dbReference type="EC" id="1.-.-.-" evidence="3"/>
<sequence>MAWKKYADLHGAPVLAKKFYEAGTVPINYSAWPLEQPATQYAALKADIDTDVVVIGAGLAGSSVALHLAERGIATVLLEGDQPGAGASGRNAGHIQPYLSSLEPLQNFAGGGRKFLNYFTSNRNIIVDLCQKYSIAADVHQPGMIDAAKKPSAELENKAKFWQAQGYKIDIIGAETLQSMLGTDLYQYGLLWHEGGQVNPYLFTNGMASVALNLGAQVYGDSPVMACEPVGSNWRVRTANGSVTASQVVICTSGHKGNAFFPELQNTHYPLVACGMATRPLPAELLASINPSRSVFTQYPTGLFPIVIDERNRLITATIPGMYSAQNAEKYFAYFLRYLHRTFPITRNANITLESYWTGMTANSSHHYDKCYPKLYQVAKGVYGLMNFGSWGNLQGPMMGMSLAHAIADGRVDDCVLPIERPQAVRFPSLFETKIRRTLIPIARIADHFNLA</sequence>
<keyword evidence="1 3" id="KW-0560">Oxidoreductase</keyword>
<evidence type="ECO:0000313" key="4">
    <source>
        <dbReference type="Proteomes" id="UP001294570"/>
    </source>
</evidence>
<reference evidence="3 4" key="1">
    <citation type="submission" date="2023-12" db="EMBL/GenBank/DDBJ databases">
        <title>Denitrificimonas halotolerans sp. nov.,a novel species isolated from landfill leachate.</title>
        <authorList>
            <person name="Wang S."/>
        </authorList>
    </citation>
    <scope>NUCLEOTIDE SEQUENCE [LARGE SCALE GENOMIC DNA]</scope>
    <source>
        <strain evidence="3 4">JX-1</strain>
    </source>
</reference>
<dbReference type="GO" id="GO:0016491">
    <property type="term" value="F:oxidoreductase activity"/>
    <property type="evidence" value="ECO:0007669"/>
    <property type="project" value="UniProtKB-KW"/>
</dbReference>
<organism evidence="3 4">
    <name type="scientific">Denitrificimonas halotolerans</name>
    <dbReference type="NCBI Taxonomy" id="3098930"/>
    <lineage>
        <taxon>Bacteria</taxon>
        <taxon>Pseudomonadati</taxon>
        <taxon>Pseudomonadota</taxon>
        <taxon>Gammaproteobacteria</taxon>
        <taxon>Pseudomonadales</taxon>
        <taxon>Pseudomonadaceae</taxon>
        <taxon>Denitrificimonas</taxon>
    </lineage>
</organism>
<proteinExistence type="predicted"/>
<dbReference type="InterPro" id="IPR006076">
    <property type="entry name" value="FAD-dep_OxRdtase"/>
</dbReference>
<keyword evidence="4" id="KW-1185">Reference proteome</keyword>
<protein>
    <submittedName>
        <fullName evidence="3">FAD-dependent oxidoreductase</fullName>
        <ecNumber evidence="3">1.-.-.-</ecNumber>
    </submittedName>
</protein>